<accession>A7K9D4</accession>
<evidence type="ECO:0000313" key="1">
    <source>
        <dbReference type="EMBL" id="ABT16658.1"/>
    </source>
</evidence>
<dbReference type="RefSeq" id="YP_001427005.1">
    <property type="nucleotide sequence ID" value="NC_008724.1"/>
</dbReference>
<organism evidence="1 2">
    <name type="scientific">Chlorovirus heliozoae</name>
    <dbReference type="NCBI Taxonomy" id="322019"/>
    <lineage>
        <taxon>Viruses</taxon>
        <taxon>Varidnaviria</taxon>
        <taxon>Bamfordvirae</taxon>
        <taxon>Nucleocytoviricota</taxon>
        <taxon>Megaviricetes</taxon>
        <taxon>Algavirales</taxon>
        <taxon>Phycodnaviridae</taxon>
        <taxon>Chlorovirus</taxon>
    </lineage>
</organism>
<dbReference type="EMBL" id="EF101928">
    <property type="protein sequence ID" value="ABT16658.1"/>
    <property type="molecule type" value="Genomic_DNA"/>
</dbReference>
<dbReference type="GeneID" id="5470815"/>
<dbReference type="Proteomes" id="UP000202420">
    <property type="component" value="Segment"/>
</dbReference>
<evidence type="ECO:0000313" key="2">
    <source>
        <dbReference type="Proteomes" id="UP000202420"/>
    </source>
</evidence>
<protein>
    <submittedName>
        <fullName evidence="1">Uncharacterized protein z524R</fullName>
    </submittedName>
</protein>
<sequence length="71" mass="8024">MSRCSMTREQMSPFIYSELFSTNMAYSCSLFEQTSICVAMSCHATRRAGPSLLPVSPQNMATQINKNERDH</sequence>
<proteinExistence type="predicted"/>
<keyword evidence="2" id="KW-1185">Reference proteome</keyword>
<name>A7K9D4_9PHYC</name>
<reference evidence="1 2" key="1">
    <citation type="submission" date="2006-09" db="EMBL/GenBank/DDBJ databases">
        <title>Sequence and annotation of the 288-kb ATCV-1 virus that infects an endosymbiotic Chlorella strain of the heliozoon Acanthocystis turfacea.</title>
        <authorList>
            <person name="Fitzgerald L.A."/>
            <person name="Graves M.V."/>
            <person name="Li X."/>
            <person name="Pfitzner A.J.P."/>
            <person name="Hartigan J."/>
            <person name="Van Etten J.L."/>
        </authorList>
    </citation>
    <scope>NUCLEOTIDE SEQUENCE [LARGE SCALE GENOMIC DNA]</scope>
    <source>
        <strain evidence="1 2">ATCV-1</strain>
    </source>
</reference>
<dbReference type="KEGG" id="vg:5470815"/>
<gene>
    <name evidence="1" type="primary">z524R</name>
    <name evidence="1" type="ORF">ATCV1_z524R</name>
</gene>